<gene>
    <name evidence="1" type="ORF">AB447_211490</name>
</gene>
<accession>A0A0T6BU75</accession>
<name>A0A0T6BU75_9BACI</name>
<dbReference type="EMBL" id="LECW02000004">
    <property type="protein sequence ID" value="KRT95132.1"/>
    <property type="molecule type" value="Genomic_DNA"/>
</dbReference>
<protein>
    <submittedName>
        <fullName evidence="1">Uncharacterized protein</fullName>
    </submittedName>
</protein>
<reference evidence="1 2" key="1">
    <citation type="journal article" date="2015" name="Int. J. Syst. Evol. Microbiol.">
        <title>Bacillus glycinifermentans sp. nov., isolated from fermented soybean paste.</title>
        <authorList>
            <person name="Kim S.J."/>
            <person name="Dunlap C.A."/>
            <person name="Kwon S.W."/>
            <person name="Rooney A.P."/>
        </authorList>
    </citation>
    <scope>NUCLEOTIDE SEQUENCE [LARGE SCALE GENOMIC DNA]</scope>
    <source>
        <strain evidence="1 2">GO-13</strain>
    </source>
</reference>
<dbReference type="Gene3D" id="1.10.10.1530">
    <property type="match status" value="1"/>
</dbReference>
<proteinExistence type="predicted"/>
<dbReference type="AlphaFoldDB" id="A0A0T6BU75"/>
<dbReference type="RefSeq" id="WP_048356164.1">
    <property type="nucleotide sequence ID" value="NZ_CP023481.1"/>
</dbReference>
<comment type="caution">
    <text evidence="1">The sequence shown here is derived from an EMBL/GenBank/DDBJ whole genome shotgun (WGS) entry which is preliminary data.</text>
</comment>
<dbReference type="Proteomes" id="UP000036168">
    <property type="component" value="Unassembled WGS sequence"/>
</dbReference>
<sequence length="62" mass="7293">MTEAVNVFDGKSRYYGHFYYCWLNGTVTTKEMYRLVESGMITEEERAEIMKNPRVDAFADEV</sequence>
<organism evidence="1 2">
    <name type="scientific">Bacillus glycinifermentans</name>
    <dbReference type="NCBI Taxonomy" id="1664069"/>
    <lineage>
        <taxon>Bacteria</taxon>
        <taxon>Bacillati</taxon>
        <taxon>Bacillota</taxon>
        <taxon>Bacilli</taxon>
        <taxon>Bacillales</taxon>
        <taxon>Bacillaceae</taxon>
        <taxon>Bacillus</taxon>
    </lineage>
</organism>
<evidence type="ECO:0000313" key="2">
    <source>
        <dbReference type="Proteomes" id="UP000036168"/>
    </source>
</evidence>
<evidence type="ECO:0000313" key="1">
    <source>
        <dbReference type="EMBL" id="KRT95132.1"/>
    </source>
</evidence>